<keyword evidence="3" id="KW-0698">rRNA processing</keyword>
<reference evidence="14 15" key="1">
    <citation type="journal article" date="2018" name="Mycol. Prog.">
        <title>Coniella lustricola, a new species from submerged detritus.</title>
        <authorList>
            <person name="Raudabaugh D.B."/>
            <person name="Iturriaga T."/>
            <person name="Carver A."/>
            <person name="Mondo S."/>
            <person name="Pangilinan J."/>
            <person name="Lipzen A."/>
            <person name="He G."/>
            <person name="Amirebrahimi M."/>
            <person name="Grigoriev I.V."/>
            <person name="Miller A.N."/>
        </authorList>
    </citation>
    <scope>NUCLEOTIDE SEQUENCE [LARGE SCALE GENOMIC DNA]</scope>
    <source>
        <strain evidence="14 15">B22-T-1</strain>
    </source>
</reference>
<dbReference type="AlphaFoldDB" id="A0A2T3ANV2"/>
<keyword evidence="9" id="KW-0539">Nucleus</keyword>
<accession>A0A2T3ANV2</accession>
<comment type="function">
    <text evidence="10">RNA helicase.</text>
</comment>
<protein>
    <recommendedName>
        <fullName evidence="10">ATP-dependent RNA helicase</fullName>
        <ecNumber evidence="10">3.6.4.13</ecNumber>
    </recommendedName>
</protein>
<evidence type="ECO:0000256" key="6">
    <source>
        <dbReference type="ARBA" id="ARBA00022806"/>
    </source>
</evidence>
<evidence type="ECO:0000256" key="3">
    <source>
        <dbReference type="ARBA" id="ARBA00022552"/>
    </source>
</evidence>
<feature type="domain" description="Helicase ATP-binding" evidence="12">
    <location>
        <begin position="167"/>
        <end position="373"/>
    </location>
</feature>
<dbReference type="EC" id="3.6.4.13" evidence="10"/>
<dbReference type="SMART" id="SM00490">
    <property type="entry name" value="HELICc"/>
    <property type="match status" value="1"/>
</dbReference>
<dbReference type="GO" id="GO:0006364">
    <property type="term" value="P:rRNA processing"/>
    <property type="evidence" value="ECO:0007669"/>
    <property type="project" value="UniProtKB-KW"/>
</dbReference>
<evidence type="ECO:0000256" key="9">
    <source>
        <dbReference type="ARBA" id="ARBA00023242"/>
    </source>
</evidence>
<dbReference type="Proteomes" id="UP000241462">
    <property type="component" value="Unassembled WGS sequence"/>
</dbReference>
<dbReference type="SMART" id="SM01178">
    <property type="entry name" value="DUF4217"/>
    <property type="match status" value="1"/>
</dbReference>
<keyword evidence="8 10" id="KW-0694">RNA-binding</keyword>
<dbReference type="InterPro" id="IPR027417">
    <property type="entry name" value="P-loop_NTPase"/>
</dbReference>
<feature type="region of interest" description="Disordered" evidence="11">
    <location>
        <begin position="1"/>
        <end position="93"/>
    </location>
</feature>
<dbReference type="GO" id="GO:0003723">
    <property type="term" value="F:RNA binding"/>
    <property type="evidence" value="ECO:0007669"/>
    <property type="project" value="UniProtKB-UniRule"/>
</dbReference>
<dbReference type="PROSITE" id="PS51192">
    <property type="entry name" value="HELICASE_ATP_BIND_1"/>
    <property type="match status" value="1"/>
</dbReference>
<dbReference type="InterPro" id="IPR001650">
    <property type="entry name" value="Helicase_C-like"/>
</dbReference>
<dbReference type="SMART" id="SM00487">
    <property type="entry name" value="DEXDc"/>
    <property type="match status" value="1"/>
</dbReference>
<dbReference type="Gene3D" id="3.40.50.300">
    <property type="entry name" value="P-loop containing nucleotide triphosphate hydrolases"/>
    <property type="match status" value="2"/>
</dbReference>
<dbReference type="GO" id="GO:0016787">
    <property type="term" value="F:hydrolase activity"/>
    <property type="evidence" value="ECO:0007669"/>
    <property type="project" value="UniProtKB-KW"/>
</dbReference>
<evidence type="ECO:0000259" key="12">
    <source>
        <dbReference type="PROSITE" id="PS51192"/>
    </source>
</evidence>
<evidence type="ECO:0000256" key="10">
    <source>
        <dbReference type="RuleBase" id="RU365068"/>
    </source>
</evidence>
<evidence type="ECO:0000259" key="13">
    <source>
        <dbReference type="PROSITE" id="PS51194"/>
    </source>
</evidence>
<keyword evidence="15" id="KW-1185">Reference proteome</keyword>
<dbReference type="CDD" id="cd17949">
    <property type="entry name" value="DEADc_DDX31"/>
    <property type="match status" value="1"/>
</dbReference>
<dbReference type="PANTHER" id="PTHR24031">
    <property type="entry name" value="RNA HELICASE"/>
    <property type="match status" value="1"/>
</dbReference>
<proteinExistence type="inferred from homology"/>
<keyword evidence="2" id="KW-0690">Ribosome biogenesis</keyword>
<feature type="domain" description="Helicase C-terminal" evidence="13">
    <location>
        <begin position="492"/>
        <end position="644"/>
    </location>
</feature>
<dbReference type="InterPro" id="IPR014001">
    <property type="entry name" value="Helicase_ATP-bd"/>
</dbReference>
<keyword evidence="4 10" id="KW-0547">Nucleotide-binding</keyword>
<feature type="compositionally biased region" description="Basic and acidic residues" evidence="11">
    <location>
        <begin position="486"/>
        <end position="501"/>
    </location>
</feature>
<keyword evidence="5 10" id="KW-0378">Hydrolase</keyword>
<keyword evidence="7 10" id="KW-0067">ATP-binding</keyword>
<comment type="similarity">
    <text evidence="10">Belongs to the DEAD box helicase family.</text>
</comment>
<evidence type="ECO:0000256" key="5">
    <source>
        <dbReference type="ARBA" id="ARBA00022801"/>
    </source>
</evidence>
<feature type="region of interest" description="Disordered" evidence="11">
    <location>
        <begin position="641"/>
        <end position="675"/>
    </location>
</feature>
<feature type="region of interest" description="Disordered" evidence="11">
    <location>
        <begin position="780"/>
        <end position="829"/>
    </location>
</feature>
<keyword evidence="6 10" id="KW-0347">Helicase</keyword>
<feature type="region of interest" description="Disordered" evidence="11">
    <location>
        <begin position="464"/>
        <end position="515"/>
    </location>
</feature>
<evidence type="ECO:0000256" key="4">
    <source>
        <dbReference type="ARBA" id="ARBA00022741"/>
    </source>
</evidence>
<evidence type="ECO:0000256" key="11">
    <source>
        <dbReference type="SAM" id="MobiDB-lite"/>
    </source>
</evidence>
<dbReference type="Pfam" id="PF00271">
    <property type="entry name" value="Helicase_C"/>
    <property type="match status" value="1"/>
</dbReference>
<feature type="region of interest" description="Disordered" evidence="11">
    <location>
        <begin position="700"/>
        <end position="726"/>
    </location>
</feature>
<evidence type="ECO:0000256" key="8">
    <source>
        <dbReference type="ARBA" id="ARBA00022884"/>
    </source>
</evidence>
<feature type="compositionally biased region" description="Polar residues" evidence="11">
    <location>
        <begin position="55"/>
        <end position="67"/>
    </location>
</feature>
<comment type="subcellular location">
    <subcellularLocation>
        <location evidence="1">Nucleus</location>
        <location evidence="1">Nucleolus</location>
    </subcellularLocation>
</comment>
<dbReference type="InterPro" id="IPR011545">
    <property type="entry name" value="DEAD/DEAH_box_helicase_dom"/>
</dbReference>
<dbReference type="PROSITE" id="PS51194">
    <property type="entry name" value="HELICASE_CTER"/>
    <property type="match status" value="1"/>
</dbReference>
<evidence type="ECO:0000256" key="7">
    <source>
        <dbReference type="ARBA" id="ARBA00022840"/>
    </source>
</evidence>
<gene>
    <name evidence="14" type="ORF">BD289DRAFT_420062</name>
</gene>
<dbReference type="EMBL" id="KZ678372">
    <property type="protein sequence ID" value="PSS05338.1"/>
    <property type="molecule type" value="Genomic_DNA"/>
</dbReference>
<feature type="compositionally biased region" description="Basic residues" evidence="11">
    <location>
        <begin position="788"/>
        <end position="803"/>
    </location>
</feature>
<dbReference type="Pfam" id="PF00270">
    <property type="entry name" value="DEAD"/>
    <property type="match status" value="1"/>
</dbReference>
<feature type="compositionally biased region" description="Polar residues" evidence="11">
    <location>
        <begin position="658"/>
        <end position="672"/>
    </location>
</feature>
<sequence length="853" mass="92151">MADDLVLNLAPVGDSPAARSKVTYVGGNWRDRRRAKKRDDATGRGSNPDARKHASSFNATGANSDALGSTDYDRPTKRQRTEGASRPGGGDKHFQVASRLFTANPTAKTVFEDTPAEPAEPAQPSNAPLSEEASNFHALGLSRRVSQHLSAKLEMKAPTSIQKNTIPQLIKGDEDAFLQAQTGSGKTLAYLLPIIQRILALSRNDDETNAGANLNRNSGLFAIILAPTRELCKQISVVLEKLLRCCPWIVSTSVMGGESKHSEKARIRKGCNILIATPGRLTDHLENTKILDVGTVRWLVLDEGDRMMEMGFEQDLKKIVATIRKDPLKQTNKDGIELERALPKRRVTVLCSATMKMNVQRLGEISLHDAIHITAGKETTEEVQDDIVFAAPAQLKQTYVVVPAKLRLVTLIAFLKDAFARKGSVMKAIVFISCADSVDYHFDLLKSTTPPAKNVTALPATLKKDKKVSDNEDEDEDNTSISSTDDSEKDKSKDQKREKTDNTAPPPPSTVYPATYFTSPANPTILLHKLHGSLTQPIRTATLRSFSTCKEPAVLITTDISSRGLDVPAVELVIEYDPAFAIADHVHRIGRTARAGRPGKAALFLQPGCEEGYISMLPTTPPAKAQSFETILQKGFATAIEMPLPPPTAGAENDDEASQQQQSRPPTKQSPNARAEALQLSIEQRLLACEAGLNAAAAAASKKNNNKKGGFGSNNRKPVPAPRLAGASHGPNILDAARQGFRSHIRAYATHTKEEREVFDITALHLGHVAKSFGLREAPGGIGGGVQRRTHKVSGAGSKRKTGDRRDDGGAGGVFGGGNDDMGADVDAEAARRKMNEMIRKMGRNAASEFNIA</sequence>
<dbReference type="OrthoDB" id="422663at2759"/>
<dbReference type="STRING" id="2025994.A0A2T3ANV2"/>
<dbReference type="GO" id="GO:0005524">
    <property type="term" value="F:ATP binding"/>
    <property type="evidence" value="ECO:0007669"/>
    <property type="project" value="UniProtKB-UniRule"/>
</dbReference>
<evidence type="ECO:0000313" key="15">
    <source>
        <dbReference type="Proteomes" id="UP000241462"/>
    </source>
</evidence>
<evidence type="ECO:0000256" key="2">
    <source>
        <dbReference type="ARBA" id="ARBA00022517"/>
    </source>
</evidence>
<dbReference type="InterPro" id="IPR025313">
    <property type="entry name" value="SPB4-like_CTE"/>
</dbReference>
<organism evidence="14 15">
    <name type="scientific">Coniella lustricola</name>
    <dbReference type="NCBI Taxonomy" id="2025994"/>
    <lineage>
        <taxon>Eukaryota</taxon>
        <taxon>Fungi</taxon>
        <taxon>Dikarya</taxon>
        <taxon>Ascomycota</taxon>
        <taxon>Pezizomycotina</taxon>
        <taxon>Sordariomycetes</taxon>
        <taxon>Sordariomycetidae</taxon>
        <taxon>Diaporthales</taxon>
        <taxon>Schizoparmaceae</taxon>
        <taxon>Coniella</taxon>
    </lineage>
</organism>
<dbReference type="InParanoid" id="A0A2T3ANV2"/>
<dbReference type="FunCoup" id="A0A2T3ANV2">
    <property type="interactions" value="729"/>
</dbReference>
<comment type="catalytic activity">
    <reaction evidence="10">
        <text>ATP + H2O = ADP + phosphate + H(+)</text>
        <dbReference type="Rhea" id="RHEA:13065"/>
        <dbReference type="ChEBI" id="CHEBI:15377"/>
        <dbReference type="ChEBI" id="CHEBI:15378"/>
        <dbReference type="ChEBI" id="CHEBI:30616"/>
        <dbReference type="ChEBI" id="CHEBI:43474"/>
        <dbReference type="ChEBI" id="CHEBI:456216"/>
        <dbReference type="EC" id="3.6.4.13"/>
    </reaction>
</comment>
<feature type="compositionally biased region" description="Gly residues" evidence="11">
    <location>
        <begin position="810"/>
        <end position="820"/>
    </location>
</feature>
<dbReference type="SUPFAM" id="SSF52540">
    <property type="entry name" value="P-loop containing nucleoside triphosphate hydrolases"/>
    <property type="match status" value="2"/>
</dbReference>
<evidence type="ECO:0000313" key="14">
    <source>
        <dbReference type="EMBL" id="PSS05338.1"/>
    </source>
</evidence>
<dbReference type="CDD" id="cd18787">
    <property type="entry name" value="SF2_C_DEAD"/>
    <property type="match status" value="1"/>
</dbReference>
<dbReference type="Pfam" id="PF13959">
    <property type="entry name" value="CTE_SPB4"/>
    <property type="match status" value="1"/>
</dbReference>
<evidence type="ECO:0000256" key="1">
    <source>
        <dbReference type="ARBA" id="ARBA00004604"/>
    </source>
</evidence>
<comment type="domain">
    <text evidence="10">The Q motif is unique to and characteristic of the DEAD box family of RNA helicases and controls ATP binding and hydrolysis.</text>
</comment>
<feature type="compositionally biased region" description="Basic and acidic residues" evidence="11">
    <location>
        <begin position="71"/>
        <end position="93"/>
    </location>
</feature>
<dbReference type="GO" id="GO:0003724">
    <property type="term" value="F:RNA helicase activity"/>
    <property type="evidence" value="ECO:0007669"/>
    <property type="project" value="UniProtKB-EC"/>
</dbReference>
<name>A0A2T3ANV2_9PEZI</name>
<dbReference type="GO" id="GO:0005730">
    <property type="term" value="C:nucleolus"/>
    <property type="evidence" value="ECO:0007669"/>
    <property type="project" value="UniProtKB-SubCell"/>
</dbReference>